<sequence>MPQKSLLDAEDGRHESEALSAEVALNANNVLATGLTSISLKTDPASETREARRRGGRLLSSHAPAFQGSASALPTEGVPQSALLAISTTTPSPVSSELVPTNLAGADHLARRQEQLEAIYGALEKANIRFKSNLPKEHLIEIARAREDICTQKRPFHAQPTAYSEEKYLDLTEYEITKKIDGADGKSWSELIAKHPQATVLPPSEQPSVAQISLHAQLIPSVVESKLPGPVRQKQLITLFEAYREVNSKHLRAGHAILQNEEDLVNLSRQAEEAHASAPTKIQYEFRIARDIEKISVFKTRDWWRAVAKFLRPFQVAPQDPAHPDLLPWVIEGVDMNTTRQNRLNTLYNTLGLADERHIRGGISVFVDAEIVQLALILEARSVRTFSRIRTEDEYLEEIQESIETYWHSTQATWLSLVQPFDANREQLRKQQQKAVAKEPVEISLDLRQLFGEKSNGEDENLEEKRNDTTNIASGTWEVAASDVKKTIHKPTRKILRPVSRRTLQPLSDSLQVSELVHDTPDSAAATTLGGSPETTSDVGRDD</sequence>
<dbReference type="AlphaFoldDB" id="A0A6A6Y231"/>
<organism evidence="2">
    <name type="scientific">Mytilinidion resinicola</name>
    <dbReference type="NCBI Taxonomy" id="574789"/>
    <lineage>
        <taxon>Eukaryota</taxon>
        <taxon>Fungi</taxon>
        <taxon>Dikarya</taxon>
        <taxon>Ascomycota</taxon>
        <taxon>Pezizomycotina</taxon>
        <taxon>Dothideomycetes</taxon>
        <taxon>Pleosporomycetidae</taxon>
        <taxon>Mytilinidiales</taxon>
        <taxon>Mytilinidiaceae</taxon>
        <taxon>Mytilinidion</taxon>
    </lineage>
</organism>
<reference evidence="4" key="3">
    <citation type="submission" date="2025-04" db="UniProtKB">
        <authorList>
            <consortium name="RefSeq"/>
        </authorList>
    </citation>
    <scope>IDENTIFICATION</scope>
    <source>
        <strain evidence="4">CBS 304.34</strain>
    </source>
</reference>
<evidence type="ECO:0000313" key="2">
    <source>
        <dbReference type="EMBL" id="KAF2802573.1"/>
    </source>
</evidence>
<feature type="region of interest" description="Disordered" evidence="1">
    <location>
        <begin position="507"/>
        <end position="543"/>
    </location>
</feature>
<dbReference type="Proteomes" id="UP000504636">
    <property type="component" value="Unplaced"/>
</dbReference>
<reference evidence="2 4" key="1">
    <citation type="journal article" date="2020" name="Stud. Mycol.">
        <title>101 Dothideomycetes genomes: a test case for predicting lifestyles and emergence of pathogens.</title>
        <authorList>
            <person name="Haridas S."/>
            <person name="Albert R."/>
            <person name="Binder M."/>
            <person name="Bloem J."/>
            <person name="Labutti K."/>
            <person name="Salamov A."/>
            <person name="Andreopoulos B."/>
            <person name="Baker S."/>
            <person name="Barry K."/>
            <person name="Bills G."/>
            <person name="Bluhm B."/>
            <person name="Cannon C."/>
            <person name="Castanera R."/>
            <person name="Culley D."/>
            <person name="Daum C."/>
            <person name="Ezra D."/>
            <person name="Gonzalez J."/>
            <person name="Henrissat B."/>
            <person name="Kuo A."/>
            <person name="Liang C."/>
            <person name="Lipzen A."/>
            <person name="Lutzoni F."/>
            <person name="Magnuson J."/>
            <person name="Mondo S."/>
            <person name="Nolan M."/>
            <person name="Ohm R."/>
            <person name="Pangilinan J."/>
            <person name="Park H.-J."/>
            <person name="Ramirez L."/>
            <person name="Alfaro M."/>
            <person name="Sun H."/>
            <person name="Tritt A."/>
            <person name="Yoshinaga Y."/>
            <person name="Zwiers L.-H."/>
            <person name="Turgeon B."/>
            <person name="Goodwin S."/>
            <person name="Spatafora J."/>
            <person name="Crous P."/>
            <person name="Grigoriev I."/>
        </authorList>
    </citation>
    <scope>NUCLEOTIDE SEQUENCE</scope>
    <source>
        <strain evidence="2 4">CBS 304.34</strain>
    </source>
</reference>
<feature type="compositionally biased region" description="Polar residues" evidence="1">
    <location>
        <begin position="525"/>
        <end position="543"/>
    </location>
</feature>
<dbReference type="EMBL" id="MU003722">
    <property type="protein sequence ID" value="KAF2802573.1"/>
    <property type="molecule type" value="Genomic_DNA"/>
</dbReference>
<name>A0A6A6Y231_9PEZI</name>
<proteinExistence type="predicted"/>
<accession>A0A6A6Y231</accession>
<gene>
    <name evidence="2 4" type="ORF">BDZ99DRAFT_527300</name>
</gene>
<dbReference type="RefSeq" id="XP_033569537.1">
    <property type="nucleotide sequence ID" value="XM_033726236.1"/>
</dbReference>
<reference evidence="4" key="2">
    <citation type="submission" date="2020-04" db="EMBL/GenBank/DDBJ databases">
        <authorList>
            <consortium name="NCBI Genome Project"/>
        </authorList>
    </citation>
    <scope>NUCLEOTIDE SEQUENCE</scope>
    <source>
        <strain evidence="4">CBS 304.34</strain>
    </source>
</reference>
<dbReference type="OrthoDB" id="10439807at2759"/>
<dbReference type="GeneID" id="54467129"/>
<keyword evidence="3" id="KW-1185">Reference proteome</keyword>
<evidence type="ECO:0000313" key="3">
    <source>
        <dbReference type="Proteomes" id="UP000504636"/>
    </source>
</evidence>
<evidence type="ECO:0000313" key="4">
    <source>
        <dbReference type="RefSeq" id="XP_033569537.1"/>
    </source>
</evidence>
<evidence type="ECO:0000256" key="1">
    <source>
        <dbReference type="SAM" id="MobiDB-lite"/>
    </source>
</evidence>
<protein>
    <submittedName>
        <fullName evidence="2 4">Uncharacterized protein</fullName>
    </submittedName>
</protein>